<feature type="region of interest" description="Disordered" evidence="1">
    <location>
        <begin position="487"/>
        <end position="1176"/>
    </location>
</feature>
<reference evidence="2" key="1">
    <citation type="submission" date="2022-07" db="EMBL/GenBank/DDBJ databases">
        <title>Genome Sequence of Leucocoprinus birnbaumii.</title>
        <authorList>
            <person name="Buettner E."/>
        </authorList>
    </citation>
    <scope>NUCLEOTIDE SEQUENCE</scope>
    <source>
        <strain evidence="2">VT141</strain>
    </source>
</reference>
<feature type="compositionally biased region" description="Polar residues" evidence="1">
    <location>
        <begin position="93"/>
        <end position="103"/>
    </location>
</feature>
<feature type="compositionally biased region" description="Low complexity" evidence="1">
    <location>
        <begin position="271"/>
        <end position="291"/>
    </location>
</feature>
<feature type="compositionally biased region" description="Basic and acidic residues" evidence="1">
    <location>
        <begin position="1235"/>
        <end position="1245"/>
    </location>
</feature>
<proteinExistence type="predicted"/>
<feature type="compositionally biased region" description="Basic and acidic residues" evidence="1">
    <location>
        <begin position="695"/>
        <end position="706"/>
    </location>
</feature>
<protein>
    <submittedName>
        <fullName evidence="2">Uncharacterized protein</fullName>
    </submittedName>
</protein>
<feature type="compositionally biased region" description="Polar residues" evidence="1">
    <location>
        <begin position="169"/>
        <end position="193"/>
    </location>
</feature>
<dbReference type="Proteomes" id="UP001213000">
    <property type="component" value="Unassembled WGS sequence"/>
</dbReference>
<feature type="compositionally biased region" description="Low complexity" evidence="1">
    <location>
        <begin position="208"/>
        <end position="221"/>
    </location>
</feature>
<evidence type="ECO:0000313" key="3">
    <source>
        <dbReference type="Proteomes" id="UP001213000"/>
    </source>
</evidence>
<feature type="compositionally biased region" description="Basic residues" evidence="1">
    <location>
        <begin position="231"/>
        <end position="241"/>
    </location>
</feature>
<feature type="compositionally biased region" description="Acidic residues" evidence="1">
    <location>
        <begin position="595"/>
        <end position="605"/>
    </location>
</feature>
<feature type="compositionally biased region" description="Polar residues" evidence="1">
    <location>
        <begin position="312"/>
        <end position="329"/>
    </location>
</feature>
<evidence type="ECO:0000313" key="2">
    <source>
        <dbReference type="EMBL" id="KAJ3566471.1"/>
    </source>
</evidence>
<dbReference type="EMBL" id="JANIEX010000485">
    <property type="protein sequence ID" value="KAJ3566471.1"/>
    <property type="molecule type" value="Genomic_DNA"/>
</dbReference>
<feature type="compositionally biased region" description="Low complexity" evidence="1">
    <location>
        <begin position="249"/>
        <end position="259"/>
    </location>
</feature>
<feature type="compositionally biased region" description="Basic and acidic residues" evidence="1">
    <location>
        <begin position="1123"/>
        <end position="1137"/>
    </location>
</feature>
<feature type="region of interest" description="Disordered" evidence="1">
    <location>
        <begin position="93"/>
        <end position="368"/>
    </location>
</feature>
<comment type="caution">
    <text evidence="2">The sequence shown here is derived from an EMBL/GenBank/DDBJ whole genome shotgun (WGS) entry which is preliminary data.</text>
</comment>
<feature type="compositionally biased region" description="Low complexity" evidence="1">
    <location>
        <begin position="673"/>
        <end position="685"/>
    </location>
</feature>
<feature type="region of interest" description="Disordered" evidence="1">
    <location>
        <begin position="1333"/>
        <end position="1400"/>
    </location>
</feature>
<sequence length="1400" mass="150589">MASMEAGSKRKRDLECPRITFHAPDLTFERLFREDSLQELKNAVKNKLGLASDVEITLTQVRNGPSIVLEDEDDFDAFYNVLHSSSTASVRVTTNQDTYGNNSRPEKTSKKKKQKLDNTTQSASTVFTPATTTPTSRKRAVSFIGSKSSHKDAAEGPPAKRPKFAPENTHVSATPALASTPSTSIEAQRNAPSSAVPRIRKDKSAANSTSPTPDPSSSTPPAQANETVEKKSRKRKKKKAKKGGEEQAEAPVAASVAEAINKANKAPKRNPTVTEVAPSTTVSAAVVAQPAKESSATQASATQGRGRKDLNSQEAQPTVVESQRKSTLPSEPKKKRGRSKSKVREATASAVESETNDAVSPNPDPQVKGSLTAVSRLMIEKYFTPAASKNTLEAEAPIEAPSAIQPTSTSQSDVPNVIVEAKPTCPYCGKVMTHDRSHCPMIRAKIPSIIEKRIEELKQDTTDDPDNVRANAIEVLEATMLRKWGTEPKKKGISSNVSSSERSSTKPFSSAKLISKAVKKAPSLPKPTPASRRDPSPSPPSSSDESTSLQKPSSELASKPAPPRKSLLSPLTVTRPPPVPSATAPTLARVTSNESDTEDSSEDEEARPQVKNGAKSASLAQNSGEETSDSSEDESIRGRDSPRGLDQPGTLPSGAEVSGYSEKDLETLIRGPDILLKSIELSSSETSEDEDENAQLEHDSDGETRGRSRKTRMSYVPSDDSSDEEMEANDGSEDDQFQIPSSRESMSSVPPIITQVVESHNSEELQAAPLLSPKQSQPSQKRASFQEMNDRLSSVETDKAGNDAFEQILAEENAVFDLASKESPQPSSQEATSRLESRSPEAIQGPDQNEQPGDREPEPAEGSAKASEKNQLEDVDEDAEPLQTAGSDPIEAPEALEDTDVRQRSPIEDVDMQSPVAPPLPPPESSPEEPEREATPKPGILQRMRNRMGLASPRKEQTLSSDSNLNLNLTVTPGAKPRSTRASTLRVQQASKADISQGASSNRKEKKNEAEADHATPIVPPAKPSSKRRTGPASKPASTRSKATGGKNQEKGVEIEDESEEAPDPLPRRSTRATSRIAAVTSSFQPPVASTPNASQQTTRKTRSTKSAPPSEQVTNSSQQATKGKETKKTKRSEAKPAAKSPTPPPTNEDAHTNQSRSQTTGNRVPLPPSPPMSLDAWEVMQTETPVATHSDVMVDELRSDLEMEPIPFPLKPQFQRKSVALGRKQSLSRLELAIHDSQDHEKGKAKGKANASPLFMPSETQDAFPYSQYQSQLPDPEDSNSSDSETEVLNTVVRKPSASQPQATRYRKLSDMASQGAKLFTPKLLRQSTGLLQSATASVPAKRKERLSQAYGMMGMKNGNDDSDDESGQGSDSDAEKASHIPKSRKAGASGLKGRTSVA</sequence>
<feature type="compositionally biased region" description="Low complexity" evidence="1">
    <location>
        <begin position="959"/>
        <end position="969"/>
    </location>
</feature>
<feature type="region of interest" description="Disordered" evidence="1">
    <location>
        <begin position="1235"/>
        <end position="1314"/>
    </location>
</feature>
<feature type="compositionally biased region" description="Polar residues" evidence="1">
    <location>
        <begin position="1153"/>
        <end position="1163"/>
    </location>
</feature>
<name>A0AAD5YT75_9AGAR</name>
<gene>
    <name evidence="2" type="ORF">NP233_g6986</name>
</gene>
<feature type="compositionally biased region" description="Polar residues" evidence="1">
    <location>
        <begin position="822"/>
        <end position="832"/>
    </location>
</feature>
<organism evidence="2 3">
    <name type="scientific">Leucocoprinus birnbaumii</name>
    <dbReference type="NCBI Taxonomy" id="56174"/>
    <lineage>
        <taxon>Eukaryota</taxon>
        <taxon>Fungi</taxon>
        <taxon>Dikarya</taxon>
        <taxon>Basidiomycota</taxon>
        <taxon>Agaricomycotina</taxon>
        <taxon>Agaricomycetes</taxon>
        <taxon>Agaricomycetidae</taxon>
        <taxon>Agaricales</taxon>
        <taxon>Agaricineae</taxon>
        <taxon>Agaricaceae</taxon>
        <taxon>Leucocoprinus</taxon>
    </lineage>
</organism>
<feature type="compositionally biased region" description="Basic and acidic residues" evidence="1">
    <location>
        <begin position="1002"/>
        <end position="1014"/>
    </location>
</feature>
<feature type="compositionally biased region" description="Low complexity" evidence="1">
    <location>
        <begin position="122"/>
        <end position="135"/>
    </location>
</feature>
<feature type="compositionally biased region" description="Basic and acidic residues" evidence="1">
    <location>
        <begin position="634"/>
        <end position="643"/>
    </location>
</feature>
<feature type="compositionally biased region" description="Polar residues" evidence="1">
    <location>
        <begin position="980"/>
        <end position="991"/>
    </location>
</feature>
<feature type="compositionally biased region" description="Acidic residues" evidence="1">
    <location>
        <begin position="1276"/>
        <end position="1287"/>
    </location>
</feature>
<feature type="compositionally biased region" description="Polar residues" evidence="1">
    <location>
        <begin position="1084"/>
        <end position="1122"/>
    </location>
</feature>
<keyword evidence="3" id="KW-1185">Reference proteome</keyword>
<evidence type="ECO:0000256" key="1">
    <source>
        <dbReference type="SAM" id="MobiDB-lite"/>
    </source>
</evidence>
<feature type="compositionally biased region" description="Pro residues" evidence="1">
    <location>
        <begin position="916"/>
        <end position="925"/>
    </location>
</feature>
<feature type="compositionally biased region" description="Polar residues" evidence="1">
    <location>
        <begin position="738"/>
        <end position="748"/>
    </location>
</feature>
<feature type="compositionally biased region" description="Polar residues" evidence="1">
    <location>
        <begin position="350"/>
        <end position="359"/>
    </location>
</feature>
<feature type="compositionally biased region" description="Low complexity" evidence="1">
    <location>
        <begin position="1072"/>
        <end position="1083"/>
    </location>
</feature>
<feature type="compositionally biased region" description="Acidic residues" evidence="1">
    <location>
        <begin position="720"/>
        <end position="736"/>
    </location>
</feature>
<feature type="compositionally biased region" description="Polar residues" evidence="1">
    <location>
        <begin position="773"/>
        <end position="795"/>
    </location>
</feature>
<feature type="compositionally biased region" description="Polar residues" evidence="1">
    <location>
        <begin position="292"/>
        <end position="303"/>
    </location>
</feature>
<accession>A0AAD5YT75</accession>